<comment type="caution">
    <text evidence="7">The sequence shown here is derived from an EMBL/GenBank/DDBJ whole genome shotgun (WGS) entry which is preliminary data.</text>
</comment>
<dbReference type="PROSITE" id="PS51352">
    <property type="entry name" value="THIOREDOXIN_2"/>
    <property type="match status" value="1"/>
</dbReference>
<dbReference type="PANTHER" id="PTHR42852">
    <property type="entry name" value="THIOL:DISULFIDE INTERCHANGE PROTEIN DSBE"/>
    <property type="match status" value="1"/>
</dbReference>
<name>A0A5D6UXX3_9BACT</name>
<dbReference type="Gene3D" id="3.40.30.10">
    <property type="entry name" value="Glutaredoxin"/>
    <property type="match status" value="1"/>
</dbReference>
<evidence type="ECO:0000259" key="6">
    <source>
        <dbReference type="PROSITE" id="PS51352"/>
    </source>
</evidence>
<dbReference type="Pfam" id="PF08534">
    <property type="entry name" value="Redoxin"/>
    <property type="match status" value="1"/>
</dbReference>
<evidence type="ECO:0000313" key="8">
    <source>
        <dbReference type="Proteomes" id="UP000322791"/>
    </source>
</evidence>
<evidence type="ECO:0000256" key="2">
    <source>
        <dbReference type="ARBA" id="ARBA00022748"/>
    </source>
</evidence>
<keyword evidence="8" id="KW-1185">Reference proteome</keyword>
<evidence type="ECO:0000256" key="3">
    <source>
        <dbReference type="ARBA" id="ARBA00023157"/>
    </source>
</evidence>
<dbReference type="InterPro" id="IPR013740">
    <property type="entry name" value="Redoxin"/>
</dbReference>
<organism evidence="7 8">
    <name type="scientific">Hymenobacter lutimineralis</name>
    <dbReference type="NCBI Taxonomy" id="2606448"/>
    <lineage>
        <taxon>Bacteria</taxon>
        <taxon>Pseudomonadati</taxon>
        <taxon>Bacteroidota</taxon>
        <taxon>Cytophagia</taxon>
        <taxon>Cytophagales</taxon>
        <taxon>Hymenobacteraceae</taxon>
        <taxon>Hymenobacter</taxon>
    </lineage>
</organism>
<evidence type="ECO:0000313" key="7">
    <source>
        <dbReference type="EMBL" id="TYZ07847.1"/>
    </source>
</evidence>
<sequence length="490" mass="54042">MKRYCYLLLLACGCTMARPAAVRTAPALSPPTTAVVRGTIRNVAPNDTVRLWRKEPDQLQRTQLKFPVAADGSFEMRLTGLTEAFDAQLGMGNSLTVYLSPGDSLTLTVDRKNLLETLRFSGRGAHVNNYLTQAQRHFDYDFGNLPESQHGAATPAGFVQLADAYRQRQLDTLASWQAKAPLPAELVVLRRQLLDLQRGLSMLRYAGNQKGQAQQEPTLPAGYFDFLKMMPLPAEGMWAARPIFMQTLAFFHGAYSYLFLLPPSGQLASAPGLPEKLYARATADLGETPLRDQVIGELLMGQLYDHPTTTREAVGSLLPTYFARTQDSMYVRNVRLAWQTTAGLQTGQPAPAFSLRSAQGKTVSLADFKGKVIYLDFWYSSCRPCLAEAPAAEKLKKQFLGRDVVFLYISVDRKAEEWQQAIRKFALASPNSVHLLDPGASNAASAYGVSSFPSYWVIGRDGRIWRGAAPRPSSGPEVVAVLEKALANER</sequence>
<dbReference type="RefSeq" id="WP_149071696.1">
    <property type="nucleotide sequence ID" value="NZ_VTHL01000015.1"/>
</dbReference>
<keyword evidence="3" id="KW-1015">Disulfide bond</keyword>
<dbReference type="SUPFAM" id="SSF52833">
    <property type="entry name" value="Thioredoxin-like"/>
    <property type="match status" value="1"/>
</dbReference>
<keyword evidence="5" id="KW-0732">Signal</keyword>
<dbReference type="InterPro" id="IPR013766">
    <property type="entry name" value="Thioredoxin_domain"/>
</dbReference>
<dbReference type="EMBL" id="VTHL01000015">
    <property type="protein sequence ID" value="TYZ07847.1"/>
    <property type="molecule type" value="Genomic_DNA"/>
</dbReference>
<accession>A0A5D6UXX3</accession>
<protein>
    <submittedName>
        <fullName evidence="7">TlpA family protein disulfide reductase</fullName>
    </submittedName>
</protein>
<evidence type="ECO:0000256" key="1">
    <source>
        <dbReference type="ARBA" id="ARBA00004196"/>
    </source>
</evidence>
<dbReference type="GO" id="GO:0016491">
    <property type="term" value="F:oxidoreductase activity"/>
    <property type="evidence" value="ECO:0007669"/>
    <property type="project" value="InterPro"/>
</dbReference>
<dbReference type="CDD" id="cd02966">
    <property type="entry name" value="TlpA_like_family"/>
    <property type="match status" value="1"/>
</dbReference>
<dbReference type="InterPro" id="IPR036249">
    <property type="entry name" value="Thioredoxin-like_sf"/>
</dbReference>
<evidence type="ECO:0000256" key="4">
    <source>
        <dbReference type="ARBA" id="ARBA00023284"/>
    </source>
</evidence>
<keyword evidence="2" id="KW-0201">Cytochrome c-type biogenesis</keyword>
<proteinExistence type="predicted"/>
<comment type="subcellular location">
    <subcellularLocation>
        <location evidence="1">Cell envelope</location>
    </subcellularLocation>
</comment>
<feature type="signal peptide" evidence="5">
    <location>
        <begin position="1"/>
        <end position="20"/>
    </location>
</feature>
<feature type="domain" description="Thioredoxin" evidence="6">
    <location>
        <begin position="344"/>
        <end position="487"/>
    </location>
</feature>
<gene>
    <name evidence="7" type="ORF">FY528_14210</name>
</gene>
<dbReference type="GO" id="GO:0030313">
    <property type="term" value="C:cell envelope"/>
    <property type="evidence" value="ECO:0007669"/>
    <property type="project" value="UniProtKB-SubCell"/>
</dbReference>
<evidence type="ECO:0000256" key="5">
    <source>
        <dbReference type="SAM" id="SignalP"/>
    </source>
</evidence>
<reference evidence="7 8" key="1">
    <citation type="submission" date="2019-08" db="EMBL/GenBank/DDBJ databases">
        <authorList>
            <person name="Seo M.-J."/>
        </authorList>
    </citation>
    <scope>NUCLEOTIDE SEQUENCE [LARGE SCALE GENOMIC DNA]</scope>
    <source>
        <strain evidence="7 8">KIGAM108</strain>
    </source>
</reference>
<keyword evidence="4" id="KW-0676">Redox-active center</keyword>
<dbReference type="Proteomes" id="UP000322791">
    <property type="component" value="Unassembled WGS sequence"/>
</dbReference>
<dbReference type="GO" id="GO:0017004">
    <property type="term" value="P:cytochrome complex assembly"/>
    <property type="evidence" value="ECO:0007669"/>
    <property type="project" value="UniProtKB-KW"/>
</dbReference>
<dbReference type="PANTHER" id="PTHR42852:SF6">
    <property type="entry name" value="THIOL:DISULFIDE INTERCHANGE PROTEIN DSBE"/>
    <property type="match status" value="1"/>
</dbReference>
<feature type="chain" id="PRO_5022688698" evidence="5">
    <location>
        <begin position="21"/>
        <end position="490"/>
    </location>
</feature>
<dbReference type="InterPro" id="IPR050553">
    <property type="entry name" value="Thioredoxin_ResA/DsbE_sf"/>
</dbReference>
<dbReference type="AlphaFoldDB" id="A0A5D6UXX3"/>